<dbReference type="Gene3D" id="3.40.30.10">
    <property type="entry name" value="Glutaredoxin"/>
    <property type="match status" value="1"/>
</dbReference>
<protein>
    <submittedName>
        <fullName evidence="4">Disulfide bond formation protein DsbA</fullName>
    </submittedName>
</protein>
<feature type="domain" description="Thioredoxin" evidence="3">
    <location>
        <begin position="49"/>
        <end position="231"/>
    </location>
</feature>
<dbReference type="InterPro" id="IPR013766">
    <property type="entry name" value="Thioredoxin_domain"/>
</dbReference>
<dbReference type="SUPFAM" id="SSF52833">
    <property type="entry name" value="Thioredoxin-like"/>
    <property type="match status" value="1"/>
</dbReference>
<evidence type="ECO:0000313" key="5">
    <source>
        <dbReference type="Proteomes" id="UP000191089"/>
    </source>
</evidence>
<evidence type="ECO:0000256" key="2">
    <source>
        <dbReference type="SAM" id="MobiDB-lite"/>
    </source>
</evidence>
<dbReference type="InterPro" id="IPR036249">
    <property type="entry name" value="Thioredoxin-like_sf"/>
</dbReference>
<evidence type="ECO:0000256" key="1">
    <source>
        <dbReference type="ARBA" id="ARBA00005791"/>
    </source>
</evidence>
<comment type="caution">
    <text evidence="4">The sequence shown here is derived from an EMBL/GenBank/DDBJ whole genome shotgun (WGS) entry which is preliminary data.</text>
</comment>
<comment type="similarity">
    <text evidence="1">Belongs to the thioredoxin family. DsbA subfamily.</text>
</comment>
<dbReference type="PROSITE" id="PS51352">
    <property type="entry name" value="THIOREDOXIN_2"/>
    <property type="match status" value="1"/>
</dbReference>
<dbReference type="PANTHER" id="PTHR13887">
    <property type="entry name" value="GLUTATHIONE S-TRANSFERASE KAPPA"/>
    <property type="match status" value="1"/>
</dbReference>
<reference evidence="4 5" key="1">
    <citation type="submission" date="2015-12" db="EMBL/GenBank/DDBJ databases">
        <authorList>
            <person name="Bansal K."/>
            <person name="Midha S."/>
            <person name="Patil P.B."/>
        </authorList>
    </citation>
    <scope>NUCLEOTIDE SEQUENCE [LARGE SCALE GENOMIC DNA]</scope>
    <source>
        <strain evidence="4 5">LMG558</strain>
    </source>
</reference>
<evidence type="ECO:0000259" key="3">
    <source>
        <dbReference type="PROSITE" id="PS51352"/>
    </source>
</evidence>
<dbReference type="InterPro" id="IPR012336">
    <property type="entry name" value="Thioredoxin-like_fold"/>
</dbReference>
<dbReference type="Pfam" id="PF13462">
    <property type="entry name" value="Thioredoxin_4"/>
    <property type="match status" value="1"/>
</dbReference>
<dbReference type="EMBL" id="LOKQ01000294">
    <property type="protein sequence ID" value="OOX09617.1"/>
    <property type="molecule type" value="Genomic_DNA"/>
</dbReference>
<evidence type="ECO:0000313" key="4">
    <source>
        <dbReference type="EMBL" id="OOX09617.1"/>
    </source>
</evidence>
<sequence length="236" mass="25618">MHRFTRHLARWKAAFATTRWFIAAAGVLLVAALLLAVWPKAAQVPAAPGDTAQPAPPLPQGPPWTHGRSDARFTITVYADLECPFCQTYVPELVRWIDTHPDVSLQWQHLPLAMHEPAATREAQLAECAGETQGHAGFWQAVAWIYSHTQAEGRGVPADARYPSETPAMQACLDSPRPLGIVQQQAQQAQRDGIGGTPTLRLREGRTGRTMILSGAVSVDALLSAVDLLASQAPLR</sequence>
<organism evidence="4 5">
    <name type="scientific">Xanthomonas axonopodis pv. cajani</name>
    <dbReference type="NCBI Taxonomy" id="487827"/>
    <lineage>
        <taxon>Bacteria</taxon>
        <taxon>Pseudomonadati</taxon>
        <taxon>Pseudomonadota</taxon>
        <taxon>Gammaproteobacteria</taxon>
        <taxon>Lysobacterales</taxon>
        <taxon>Lysobacteraceae</taxon>
        <taxon>Xanthomonas</taxon>
    </lineage>
</organism>
<dbReference type="RefSeq" id="WP_078562232.1">
    <property type="nucleotide sequence ID" value="NZ_LOKQ01000294.1"/>
</dbReference>
<gene>
    <name evidence="4" type="ORF">Xcaj_17290</name>
</gene>
<proteinExistence type="inferred from homology"/>
<accession>A0ABX3M6B2</accession>
<keyword evidence="5" id="KW-1185">Reference proteome</keyword>
<name>A0ABX3M6B2_9XANT</name>
<dbReference type="CDD" id="cd02972">
    <property type="entry name" value="DsbA_family"/>
    <property type="match status" value="1"/>
</dbReference>
<dbReference type="Proteomes" id="UP000191089">
    <property type="component" value="Unassembled WGS sequence"/>
</dbReference>
<dbReference type="PANTHER" id="PTHR13887:SF56">
    <property type="entry name" value="THIOREDOXIN-LIKE REDUCTASE RV2466C"/>
    <property type="match status" value="1"/>
</dbReference>
<feature type="region of interest" description="Disordered" evidence="2">
    <location>
        <begin position="46"/>
        <end position="66"/>
    </location>
</feature>